<name>A0A161QLU0_BACCE</name>
<proteinExistence type="predicted"/>
<comment type="caution">
    <text evidence="1">The sequence shown here is derived from an EMBL/GenBank/DDBJ whole genome shotgun (WGS) entry which is preliminary data.</text>
</comment>
<dbReference type="Proteomes" id="UP000076501">
    <property type="component" value="Unassembled WGS sequence"/>
</dbReference>
<evidence type="ECO:0000313" key="2">
    <source>
        <dbReference type="Proteomes" id="UP000076501"/>
    </source>
</evidence>
<gene>
    <name evidence="1" type="ORF">B4082_1816</name>
</gene>
<accession>A0A161QLU0</accession>
<dbReference type="PATRIC" id="fig|1396.539.peg.5224"/>
<sequence length="70" mass="8095">MTACGDSKSYIYSNFNPKYAQMALTILRTHYNFCMPFTTKEGKKKTVKTPAQRLGITDKVFDLKDIIYFT</sequence>
<dbReference type="EMBL" id="LJKA01000026">
    <property type="protein sequence ID" value="KZD38195.1"/>
    <property type="molecule type" value="Genomic_DNA"/>
</dbReference>
<dbReference type="AlphaFoldDB" id="A0A161QLU0"/>
<reference evidence="1 2" key="1">
    <citation type="submission" date="2015-09" db="EMBL/GenBank/DDBJ databases">
        <title>Bacillus cereus food isolates.</title>
        <authorList>
            <person name="Boekhorst J."/>
        </authorList>
    </citation>
    <scope>NUCLEOTIDE SEQUENCE [LARGE SCALE GENOMIC DNA]</scope>
    <source>
        <strain evidence="1 2">B4082</strain>
    </source>
</reference>
<evidence type="ECO:0000313" key="1">
    <source>
        <dbReference type="EMBL" id="KZD38195.1"/>
    </source>
</evidence>
<protein>
    <submittedName>
        <fullName evidence="1">Uncharacterized protein</fullName>
    </submittedName>
</protein>
<organism evidence="1 2">
    <name type="scientific">Bacillus cereus</name>
    <dbReference type="NCBI Taxonomy" id="1396"/>
    <lineage>
        <taxon>Bacteria</taxon>
        <taxon>Bacillati</taxon>
        <taxon>Bacillota</taxon>
        <taxon>Bacilli</taxon>
        <taxon>Bacillales</taxon>
        <taxon>Bacillaceae</taxon>
        <taxon>Bacillus</taxon>
        <taxon>Bacillus cereus group</taxon>
    </lineage>
</organism>